<dbReference type="InterPro" id="IPR023367">
    <property type="entry name" value="Peptidase_M42_dom2"/>
</dbReference>
<feature type="binding site" evidence="8">
    <location>
        <position position="62"/>
    </location>
    <ligand>
        <name>Zn(2+)</name>
        <dbReference type="ChEBI" id="CHEBI:29105"/>
        <label>1</label>
    </ligand>
</feature>
<evidence type="ECO:0000256" key="7">
    <source>
        <dbReference type="PIRSR" id="PIRSR001123-1"/>
    </source>
</evidence>
<dbReference type="SUPFAM" id="SSF53187">
    <property type="entry name" value="Zn-dependent exopeptidases"/>
    <property type="match status" value="1"/>
</dbReference>
<dbReference type="PANTHER" id="PTHR32481:SF0">
    <property type="entry name" value="AMINOPEPTIDASE YPDE-RELATED"/>
    <property type="match status" value="1"/>
</dbReference>
<proteinExistence type="inferred from homology"/>
<evidence type="ECO:0000256" key="4">
    <source>
        <dbReference type="ARBA" id="ARBA00022723"/>
    </source>
</evidence>
<evidence type="ECO:0000313" key="9">
    <source>
        <dbReference type="EMBL" id="HIX19212.1"/>
    </source>
</evidence>
<accession>A0A9D1VA44</accession>
<evidence type="ECO:0000256" key="5">
    <source>
        <dbReference type="ARBA" id="ARBA00022801"/>
    </source>
</evidence>
<dbReference type="PIRSF" id="PIRSF001123">
    <property type="entry name" value="PepA_GA"/>
    <property type="match status" value="1"/>
</dbReference>
<organism evidence="9 10">
    <name type="scientific">Candidatus Akkermansia intestinigallinarum</name>
    <dbReference type="NCBI Taxonomy" id="2838431"/>
    <lineage>
        <taxon>Bacteria</taxon>
        <taxon>Pseudomonadati</taxon>
        <taxon>Verrucomicrobiota</taxon>
        <taxon>Verrucomicrobiia</taxon>
        <taxon>Verrucomicrobiales</taxon>
        <taxon>Akkermansiaceae</taxon>
        <taxon>Akkermansia</taxon>
    </lineage>
</organism>
<dbReference type="GO" id="GO:0004177">
    <property type="term" value="F:aminopeptidase activity"/>
    <property type="evidence" value="ECO:0007669"/>
    <property type="project" value="UniProtKB-UniRule"/>
</dbReference>
<feature type="binding site" evidence="8">
    <location>
        <position position="210"/>
    </location>
    <ligand>
        <name>Zn(2+)</name>
        <dbReference type="ChEBI" id="CHEBI:29105"/>
        <label>2</label>
    </ligand>
</feature>
<evidence type="ECO:0000256" key="1">
    <source>
        <dbReference type="ARBA" id="ARBA00006272"/>
    </source>
</evidence>
<dbReference type="EMBL" id="DXFQ01000016">
    <property type="protein sequence ID" value="HIX19212.1"/>
    <property type="molecule type" value="Genomic_DNA"/>
</dbReference>
<keyword evidence="5" id="KW-0378">Hydrolase</keyword>
<keyword evidence="4 8" id="KW-0479">Metal-binding</keyword>
<feature type="binding site" evidence="8">
    <location>
        <position position="230"/>
    </location>
    <ligand>
        <name>Zn(2+)</name>
        <dbReference type="ChEBI" id="CHEBI:29105"/>
        <label>1</label>
    </ligand>
</feature>
<dbReference type="Pfam" id="PF05343">
    <property type="entry name" value="Peptidase_M42"/>
    <property type="match status" value="1"/>
</dbReference>
<feature type="active site" description="Proton acceptor" evidence="7">
    <location>
        <position position="209"/>
    </location>
</feature>
<feature type="binding site" evidence="8">
    <location>
        <position position="318"/>
    </location>
    <ligand>
        <name>Zn(2+)</name>
        <dbReference type="ChEBI" id="CHEBI:29105"/>
        <label>2</label>
    </ligand>
</feature>
<dbReference type="Gene3D" id="3.40.630.10">
    <property type="entry name" value="Zn peptidases"/>
    <property type="match status" value="1"/>
</dbReference>
<dbReference type="AlphaFoldDB" id="A0A9D1VA44"/>
<keyword evidence="3" id="KW-0645">Protease</keyword>
<dbReference type="InterPro" id="IPR051464">
    <property type="entry name" value="Peptidase_M42_aminopept"/>
</dbReference>
<reference evidence="9" key="2">
    <citation type="submission" date="2021-04" db="EMBL/GenBank/DDBJ databases">
        <authorList>
            <person name="Gilroy R."/>
        </authorList>
    </citation>
    <scope>NUCLEOTIDE SEQUENCE</scope>
    <source>
        <strain evidence="9">14975</strain>
    </source>
</reference>
<feature type="binding site" evidence="8">
    <location>
        <position position="177"/>
    </location>
    <ligand>
        <name>Zn(2+)</name>
        <dbReference type="ChEBI" id="CHEBI:29105"/>
        <label>2</label>
    </ligand>
</feature>
<evidence type="ECO:0000256" key="3">
    <source>
        <dbReference type="ARBA" id="ARBA00022670"/>
    </source>
</evidence>
<feature type="binding site" evidence="8">
    <location>
        <position position="177"/>
    </location>
    <ligand>
        <name>Zn(2+)</name>
        <dbReference type="ChEBI" id="CHEBI:29105"/>
        <label>1</label>
    </ligand>
</feature>
<evidence type="ECO:0000256" key="6">
    <source>
        <dbReference type="PIRNR" id="PIRNR001123"/>
    </source>
</evidence>
<comment type="caution">
    <text evidence="9">The sequence shown here is derived from an EMBL/GenBank/DDBJ whole genome shotgun (WGS) entry which is preliminary data.</text>
</comment>
<dbReference type="Gene3D" id="2.40.30.40">
    <property type="entry name" value="Peptidase M42, domain 2"/>
    <property type="match status" value="1"/>
</dbReference>
<dbReference type="Proteomes" id="UP000823964">
    <property type="component" value="Unassembled WGS sequence"/>
</dbReference>
<dbReference type="PANTHER" id="PTHR32481">
    <property type="entry name" value="AMINOPEPTIDASE"/>
    <property type="match status" value="1"/>
</dbReference>
<protein>
    <submittedName>
        <fullName evidence="9">M20/M25/M40 family metallo-hydrolase</fullName>
    </submittedName>
</protein>
<reference evidence="9" key="1">
    <citation type="journal article" date="2021" name="PeerJ">
        <title>Extensive microbial diversity within the chicken gut microbiome revealed by metagenomics and culture.</title>
        <authorList>
            <person name="Gilroy R."/>
            <person name="Ravi A."/>
            <person name="Getino M."/>
            <person name="Pursley I."/>
            <person name="Horton D.L."/>
            <person name="Alikhan N.F."/>
            <person name="Baker D."/>
            <person name="Gharbi K."/>
            <person name="Hall N."/>
            <person name="Watson M."/>
            <person name="Adriaenssens E.M."/>
            <person name="Foster-Nyarko E."/>
            <person name="Jarju S."/>
            <person name="Secka A."/>
            <person name="Antonio M."/>
            <person name="Oren A."/>
            <person name="Chaudhuri R.R."/>
            <person name="La Ragione R."/>
            <person name="Hildebrand F."/>
            <person name="Pallen M.J."/>
        </authorList>
    </citation>
    <scope>NUCLEOTIDE SEQUENCE</scope>
    <source>
        <strain evidence="9">14975</strain>
    </source>
</reference>
<gene>
    <name evidence="9" type="ORF">H9862_01250</name>
</gene>
<evidence type="ECO:0000256" key="8">
    <source>
        <dbReference type="PIRSR" id="PIRSR001123-2"/>
    </source>
</evidence>
<dbReference type="InterPro" id="IPR008007">
    <property type="entry name" value="Peptidase_M42"/>
</dbReference>
<sequence length="354" mass="37955">MINADLLARCSNAGAPSGFEAPVRRIIRDELQSCCSSISRMPSGNLICRSGAGGPAVALLAHMDEVGFMVQSITADGFLLLVPIGGWWNHTLPSQRVIVHTRDGRRIPGQLGTKPPHLLPESQRHQVMPTEALCVDLGASCADEVRALGIRTGCAVTPDVSLQPLAVEHRWMGKAFDNRAGVYCMIEAMKRLAAEQLPLDLLGIGTVQEEVGTRGARALEVQPELAVILEGPPADDTYGQSSTARQGELGRGVQVRLYDPTHITPPALADLVLRLAEEQNIPCRPAVRRTGGTDAAASYPNWHGVPAIVLGVPVRYIHSHNGILDDRDLAACIDLSCALLRHVAAHGLAELFED</sequence>
<keyword evidence="2" id="KW-0031">Aminopeptidase</keyword>
<comment type="cofactor">
    <cofactor evidence="8">
        <name>a divalent metal cation</name>
        <dbReference type="ChEBI" id="CHEBI:60240"/>
    </cofactor>
    <text evidence="8">Binds 2 divalent metal cations per subunit.</text>
</comment>
<evidence type="ECO:0000313" key="10">
    <source>
        <dbReference type="Proteomes" id="UP000823964"/>
    </source>
</evidence>
<name>A0A9D1VA44_9BACT</name>
<comment type="similarity">
    <text evidence="1 6">Belongs to the peptidase M42 family.</text>
</comment>
<evidence type="ECO:0000256" key="2">
    <source>
        <dbReference type="ARBA" id="ARBA00022438"/>
    </source>
</evidence>
<dbReference type="GO" id="GO:0006508">
    <property type="term" value="P:proteolysis"/>
    <property type="evidence" value="ECO:0007669"/>
    <property type="project" value="UniProtKB-KW"/>
</dbReference>
<dbReference type="GO" id="GO:0046872">
    <property type="term" value="F:metal ion binding"/>
    <property type="evidence" value="ECO:0007669"/>
    <property type="project" value="UniProtKB-UniRule"/>
</dbReference>
<dbReference type="SUPFAM" id="SSF101821">
    <property type="entry name" value="Aminopeptidase/glucanase lid domain"/>
    <property type="match status" value="1"/>
</dbReference>